<dbReference type="AlphaFoldDB" id="A0A4Y2P255"/>
<dbReference type="Proteomes" id="UP000499080">
    <property type="component" value="Unassembled WGS sequence"/>
</dbReference>
<organism evidence="2 3">
    <name type="scientific">Araneus ventricosus</name>
    <name type="common">Orbweaver spider</name>
    <name type="synonym">Epeira ventricosa</name>
    <dbReference type="NCBI Taxonomy" id="182803"/>
    <lineage>
        <taxon>Eukaryota</taxon>
        <taxon>Metazoa</taxon>
        <taxon>Ecdysozoa</taxon>
        <taxon>Arthropoda</taxon>
        <taxon>Chelicerata</taxon>
        <taxon>Arachnida</taxon>
        <taxon>Araneae</taxon>
        <taxon>Araneomorphae</taxon>
        <taxon>Entelegynae</taxon>
        <taxon>Araneoidea</taxon>
        <taxon>Araneidae</taxon>
        <taxon>Araneus</taxon>
    </lineage>
</organism>
<proteinExistence type="predicted"/>
<sequence length="256" mass="29113">MIINKSKLLANENLLLPNDTLSVKCEFGISLGTVTDQNVVTSCEDDTPLLKESDDLSMTFNEKNDSEFVTESQTDLKSMLDDGTLFDAGLQIGSEVIRVHKNILNARSPVFRAMFTKDTKEATSNTVVIEDLDVDTLRELLLYMYTDTIKGYLWENMKKLYFASDKYEVLSLKKKCVCFLKKNLSVSNVCEALVFADLHQVGDLMTAALAFISECHSAIFVLKEWKEKKIILHLHLRSCVKYAVTKKNQIELRRTF</sequence>
<dbReference type="Gene3D" id="1.25.40.420">
    <property type="match status" value="1"/>
</dbReference>
<gene>
    <name evidence="2" type="primary">Tdpoz1_25</name>
    <name evidence="2" type="ORF">AVEN_54760_1</name>
</gene>
<dbReference type="Pfam" id="PF00651">
    <property type="entry name" value="BTB"/>
    <property type="match status" value="1"/>
</dbReference>
<evidence type="ECO:0000313" key="2">
    <source>
        <dbReference type="EMBL" id="GBN45381.1"/>
    </source>
</evidence>
<dbReference type="InterPro" id="IPR000210">
    <property type="entry name" value="BTB/POZ_dom"/>
</dbReference>
<accession>A0A4Y2P255</accession>
<dbReference type="OrthoDB" id="6434255at2759"/>
<dbReference type="SUPFAM" id="SSF54695">
    <property type="entry name" value="POZ domain"/>
    <property type="match status" value="1"/>
</dbReference>
<comment type="caution">
    <text evidence="2">The sequence shown here is derived from an EMBL/GenBank/DDBJ whole genome shotgun (WGS) entry which is preliminary data.</text>
</comment>
<dbReference type="CDD" id="cd18186">
    <property type="entry name" value="BTB_POZ_ZBTB_KLHL-like"/>
    <property type="match status" value="1"/>
</dbReference>
<feature type="domain" description="BTB" evidence="1">
    <location>
        <begin position="86"/>
        <end position="149"/>
    </location>
</feature>
<evidence type="ECO:0000313" key="3">
    <source>
        <dbReference type="Proteomes" id="UP000499080"/>
    </source>
</evidence>
<name>A0A4Y2P255_ARAVE</name>
<protein>
    <submittedName>
        <fullName evidence="2">TD and POZ domain-containing protein 1</fullName>
    </submittedName>
</protein>
<reference evidence="2 3" key="1">
    <citation type="journal article" date="2019" name="Sci. Rep.">
        <title>Orb-weaving spider Araneus ventricosus genome elucidates the spidroin gene catalogue.</title>
        <authorList>
            <person name="Kono N."/>
            <person name="Nakamura H."/>
            <person name="Ohtoshi R."/>
            <person name="Moran D.A.P."/>
            <person name="Shinohara A."/>
            <person name="Yoshida Y."/>
            <person name="Fujiwara M."/>
            <person name="Mori M."/>
            <person name="Tomita M."/>
            <person name="Arakawa K."/>
        </authorList>
    </citation>
    <scope>NUCLEOTIDE SEQUENCE [LARGE SCALE GENOMIC DNA]</scope>
</reference>
<dbReference type="PANTHER" id="PTHR24413">
    <property type="entry name" value="SPECKLE-TYPE POZ PROTEIN"/>
    <property type="match status" value="1"/>
</dbReference>
<dbReference type="EMBL" id="BGPR01010292">
    <property type="protein sequence ID" value="GBN45381.1"/>
    <property type="molecule type" value="Genomic_DNA"/>
</dbReference>
<dbReference type="PROSITE" id="PS50097">
    <property type="entry name" value="BTB"/>
    <property type="match status" value="1"/>
</dbReference>
<dbReference type="Gene3D" id="3.30.710.10">
    <property type="entry name" value="Potassium Channel Kv1.1, Chain A"/>
    <property type="match status" value="1"/>
</dbReference>
<dbReference type="InterPro" id="IPR011333">
    <property type="entry name" value="SKP1/BTB/POZ_sf"/>
</dbReference>
<dbReference type="SMART" id="SM00225">
    <property type="entry name" value="BTB"/>
    <property type="match status" value="1"/>
</dbReference>
<keyword evidence="3" id="KW-1185">Reference proteome</keyword>
<evidence type="ECO:0000259" key="1">
    <source>
        <dbReference type="PROSITE" id="PS50097"/>
    </source>
</evidence>